<feature type="transmembrane region" description="Helical" evidence="5">
    <location>
        <begin position="14"/>
        <end position="37"/>
    </location>
</feature>
<dbReference type="RefSeq" id="WP_091470794.1">
    <property type="nucleotide sequence ID" value="NZ_FNFX01000002.1"/>
</dbReference>
<dbReference type="GO" id="GO:0016020">
    <property type="term" value="C:membrane"/>
    <property type="evidence" value="ECO:0007669"/>
    <property type="project" value="UniProtKB-SubCell"/>
</dbReference>
<dbReference type="PANTHER" id="PTHR16950:SF16">
    <property type="entry name" value="ZINC TRANSPORTER ZIP13"/>
    <property type="match status" value="1"/>
</dbReference>
<reference evidence="7" key="1">
    <citation type="submission" date="2016-10" db="EMBL/GenBank/DDBJ databases">
        <authorList>
            <person name="Varghese N."/>
            <person name="Submissions S."/>
        </authorList>
    </citation>
    <scope>NUCLEOTIDE SEQUENCE [LARGE SCALE GENOMIC DNA]</scope>
    <source>
        <strain evidence="7">CBMB127</strain>
    </source>
</reference>
<keyword evidence="4 5" id="KW-0472">Membrane</keyword>
<dbReference type="GO" id="GO:0046873">
    <property type="term" value="F:metal ion transmembrane transporter activity"/>
    <property type="evidence" value="ECO:0007669"/>
    <property type="project" value="InterPro"/>
</dbReference>
<name>A0A1G9B0I7_9PROT</name>
<keyword evidence="2 5" id="KW-0812">Transmembrane</keyword>
<dbReference type="STRING" id="492660.SAMN05192566_0923"/>
<dbReference type="PANTHER" id="PTHR16950">
    <property type="entry name" value="ZINC TRANSPORTER SLC39A7 HISTIDINE-RICH MEMBRANE PROTEIN KE4"/>
    <property type="match status" value="1"/>
</dbReference>
<keyword evidence="3 5" id="KW-1133">Transmembrane helix</keyword>
<feature type="transmembrane region" description="Helical" evidence="5">
    <location>
        <begin position="226"/>
        <end position="247"/>
    </location>
</feature>
<evidence type="ECO:0000256" key="1">
    <source>
        <dbReference type="ARBA" id="ARBA00004141"/>
    </source>
</evidence>
<evidence type="ECO:0000313" key="7">
    <source>
        <dbReference type="Proteomes" id="UP000198629"/>
    </source>
</evidence>
<evidence type="ECO:0000256" key="2">
    <source>
        <dbReference type="ARBA" id="ARBA00022692"/>
    </source>
</evidence>
<feature type="transmembrane region" description="Helical" evidence="5">
    <location>
        <begin position="74"/>
        <end position="91"/>
    </location>
</feature>
<evidence type="ECO:0000256" key="5">
    <source>
        <dbReference type="SAM" id="Phobius"/>
    </source>
</evidence>
<feature type="transmembrane region" description="Helical" evidence="5">
    <location>
        <begin position="286"/>
        <end position="307"/>
    </location>
</feature>
<dbReference type="Proteomes" id="UP000198629">
    <property type="component" value="Unassembled WGS sequence"/>
</dbReference>
<evidence type="ECO:0000313" key="6">
    <source>
        <dbReference type="EMBL" id="SDK33079.1"/>
    </source>
</evidence>
<dbReference type="Pfam" id="PF02535">
    <property type="entry name" value="Zip"/>
    <property type="match status" value="1"/>
</dbReference>
<comment type="subcellular location">
    <subcellularLocation>
        <location evidence="1">Membrane</location>
        <topology evidence="1">Multi-pass membrane protein</topology>
    </subcellularLocation>
</comment>
<dbReference type="OrthoDB" id="9806593at2"/>
<dbReference type="InterPro" id="IPR003689">
    <property type="entry name" value="ZIP"/>
</dbReference>
<accession>A0A1G9B0I7</accession>
<dbReference type="EMBL" id="FNFX01000002">
    <property type="protein sequence ID" value="SDK33079.1"/>
    <property type="molecule type" value="Genomic_DNA"/>
</dbReference>
<proteinExistence type="predicted"/>
<dbReference type="AlphaFoldDB" id="A0A1G9B0I7"/>
<evidence type="ECO:0000256" key="4">
    <source>
        <dbReference type="ARBA" id="ARBA00023136"/>
    </source>
</evidence>
<evidence type="ECO:0000256" key="3">
    <source>
        <dbReference type="ARBA" id="ARBA00022989"/>
    </source>
</evidence>
<sequence length="309" mass="33255">MINLTTSLAMISPLTGMVIACLAGGVLSVSVAAIFALNARKHWVPLLVSYAIGALLAAVFLEILPHAIETSPNVEAMTATMLFGILLFFALEKLVLWRHCHGEHCEMHAMHDEAHCPELHPGQPAEQKAVKAPQGAIKFRLAPAEATQVFSHHHHHDHDGGRSGMMIMIGDTFHNFVDGVLICAAFMVDMQVGLVTALAIIAHEIPQEVGDFLILLHSGYSKRKAFLFNIASSLATLAGGLLAYLGLNLVQHWVPYILSLAAASMLYVAVADLIPGLHKRTALRDTLLQLLLITLGVASVAITKLLVEG</sequence>
<protein>
    <submittedName>
        <fullName evidence="6">Zinc and cadmium transporter</fullName>
    </submittedName>
</protein>
<organism evidence="6 7">
    <name type="scientific">Methylophilus rhizosphaerae</name>
    <dbReference type="NCBI Taxonomy" id="492660"/>
    <lineage>
        <taxon>Bacteria</taxon>
        <taxon>Pseudomonadati</taxon>
        <taxon>Pseudomonadota</taxon>
        <taxon>Betaproteobacteria</taxon>
        <taxon>Nitrosomonadales</taxon>
        <taxon>Methylophilaceae</taxon>
        <taxon>Methylophilus</taxon>
    </lineage>
</organism>
<gene>
    <name evidence="6" type="ORF">SAMN05192566_0923</name>
</gene>
<feature type="transmembrane region" description="Helical" evidence="5">
    <location>
        <begin position="44"/>
        <end position="68"/>
    </location>
</feature>
<feature type="transmembrane region" description="Helical" evidence="5">
    <location>
        <begin position="253"/>
        <end position="274"/>
    </location>
</feature>
<keyword evidence="7" id="KW-1185">Reference proteome</keyword>